<accession>A0ABD0USK2</accession>
<reference evidence="2 3" key="1">
    <citation type="journal article" date="2024" name="Plant Biotechnol. J.">
        <title>Dendrobium thyrsiflorum genome and its molecular insights into genes involved in important horticultural traits.</title>
        <authorList>
            <person name="Chen B."/>
            <person name="Wang J.Y."/>
            <person name="Zheng P.J."/>
            <person name="Li K.L."/>
            <person name="Liang Y.M."/>
            <person name="Chen X.F."/>
            <person name="Zhang C."/>
            <person name="Zhao X."/>
            <person name="He X."/>
            <person name="Zhang G.Q."/>
            <person name="Liu Z.J."/>
            <person name="Xu Q."/>
        </authorList>
    </citation>
    <scope>NUCLEOTIDE SEQUENCE [LARGE SCALE GENOMIC DNA]</scope>
    <source>
        <strain evidence="2">GZMU011</strain>
    </source>
</reference>
<comment type="caution">
    <text evidence="2">The sequence shown here is derived from an EMBL/GenBank/DDBJ whole genome shotgun (WGS) entry which is preliminary data.</text>
</comment>
<keyword evidence="3" id="KW-1185">Reference proteome</keyword>
<feature type="compositionally biased region" description="Basic and acidic residues" evidence="1">
    <location>
        <begin position="1"/>
        <end position="20"/>
    </location>
</feature>
<sequence length="209" mass="23721">MKKNPKERCTNSSEYKRRDPQGLSFVHEIGHQSIHDNAGHRQPTVGLFVPAGEQWPGLARAWARVAGRLAAARGIRLNKSTKDVGPFRGCMSKPCSMTLTCEEEVERIHQRRRTLPRLYVRALLDDVNLCGRGRENPPRMSKESTKDVGPFLGCMSEPCSMTLTCVEEVERIHQRCRTFPRLYVRALLDDVNLCGRGRKNPPRIGMARK</sequence>
<evidence type="ECO:0000256" key="1">
    <source>
        <dbReference type="SAM" id="MobiDB-lite"/>
    </source>
</evidence>
<dbReference type="AlphaFoldDB" id="A0ABD0USK2"/>
<name>A0ABD0USK2_DENTH</name>
<evidence type="ECO:0000313" key="2">
    <source>
        <dbReference type="EMBL" id="KAL0915858.1"/>
    </source>
</evidence>
<gene>
    <name evidence="2" type="ORF">M5K25_013318</name>
</gene>
<feature type="region of interest" description="Disordered" evidence="1">
    <location>
        <begin position="1"/>
        <end position="21"/>
    </location>
</feature>
<organism evidence="2 3">
    <name type="scientific">Dendrobium thyrsiflorum</name>
    <name type="common">Pinecone-like raceme dendrobium</name>
    <name type="synonym">Orchid</name>
    <dbReference type="NCBI Taxonomy" id="117978"/>
    <lineage>
        <taxon>Eukaryota</taxon>
        <taxon>Viridiplantae</taxon>
        <taxon>Streptophyta</taxon>
        <taxon>Embryophyta</taxon>
        <taxon>Tracheophyta</taxon>
        <taxon>Spermatophyta</taxon>
        <taxon>Magnoliopsida</taxon>
        <taxon>Liliopsida</taxon>
        <taxon>Asparagales</taxon>
        <taxon>Orchidaceae</taxon>
        <taxon>Epidendroideae</taxon>
        <taxon>Malaxideae</taxon>
        <taxon>Dendrobiinae</taxon>
        <taxon>Dendrobium</taxon>
    </lineage>
</organism>
<protein>
    <submittedName>
        <fullName evidence="2">Uncharacterized protein</fullName>
    </submittedName>
</protein>
<dbReference type="EMBL" id="JANQDX010000011">
    <property type="protein sequence ID" value="KAL0915858.1"/>
    <property type="molecule type" value="Genomic_DNA"/>
</dbReference>
<evidence type="ECO:0000313" key="3">
    <source>
        <dbReference type="Proteomes" id="UP001552299"/>
    </source>
</evidence>
<proteinExistence type="predicted"/>
<dbReference type="Proteomes" id="UP001552299">
    <property type="component" value="Unassembled WGS sequence"/>
</dbReference>